<proteinExistence type="predicted"/>
<dbReference type="InterPro" id="IPR012467">
    <property type="entry name" value="DUF1684"/>
</dbReference>
<name>A0ABV5J831_9BACT</name>
<organism evidence="1 2">
    <name type="scientific">Echinicola jeungdonensis</name>
    <dbReference type="NCBI Taxonomy" id="709343"/>
    <lineage>
        <taxon>Bacteria</taxon>
        <taxon>Pseudomonadati</taxon>
        <taxon>Bacteroidota</taxon>
        <taxon>Cytophagia</taxon>
        <taxon>Cytophagales</taxon>
        <taxon>Cyclobacteriaceae</taxon>
        <taxon>Echinicola</taxon>
    </lineage>
</organism>
<dbReference type="PANTHER" id="PTHR41913:SF1">
    <property type="entry name" value="DUF1684 DOMAIN-CONTAINING PROTEIN"/>
    <property type="match status" value="1"/>
</dbReference>
<evidence type="ECO:0000313" key="2">
    <source>
        <dbReference type="Proteomes" id="UP001589654"/>
    </source>
</evidence>
<comment type="caution">
    <text evidence="1">The sequence shown here is derived from an EMBL/GenBank/DDBJ whole genome shotgun (WGS) entry which is preliminary data.</text>
</comment>
<protein>
    <submittedName>
        <fullName evidence="1">DUF1684 domain-containing protein</fullName>
    </submittedName>
</protein>
<gene>
    <name evidence="1" type="ORF">ACFFUR_14280</name>
</gene>
<dbReference type="Proteomes" id="UP001589654">
    <property type="component" value="Unassembled WGS sequence"/>
</dbReference>
<evidence type="ECO:0000313" key="1">
    <source>
        <dbReference type="EMBL" id="MFB9212979.1"/>
    </source>
</evidence>
<dbReference type="Pfam" id="PF07920">
    <property type="entry name" value="DUF1684"/>
    <property type="match status" value="1"/>
</dbReference>
<sequence>MKQKNIFLSIVILVAVAAVAYMFTGGESKAEYEQKVLDEREKQFKFLKYNETSPLTNEQKQNLEGLDFFPVKQKFSVRARMIPLENQKILELAMTDGSTESYIRHSYVEFELEGLTRRLLLLQATDEPDKKKFFLAFADETSGKSTYGGGRYINLRQDGPSSITIDFNLAYNPYCAYNPDFACPIPPKENILGIAITAGEKNYKE</sequence>
<reference evidence="1 2" key="1">
    <citation type="submission" date="2024-09" db="EMBL/GenBank/DDBJ databases">
        <authorList>
            <person name="Sun Q."/>
            <person name="Mori K."/>
        </authorList>
    </citation>
    <scope>NUCLEOTIDE SEQUENCE [LARGE SCALE GENOMIC DNA]</scope>
    <source>
        <strain evidence="1 2">CECT 7682</strain>
    </source>
</reference>
<keyword evidence="2" id="KW-1185">Reference proteome</keyword>
<dbReference type="RefSeq" id="WP_290248408.1">
    <property type="nucleotide sequence ID" value="NZ_JAUFQT010000001.1"/>
</dbReference>
<dbReference type="PANTHER" id="PTHR41913">
    <property type="entry name" value="DUF1684 DOMAIN-CONTAINING PROTEIN"/>
    <property type="match status" value="1"/>
</dbReference>
<dbReference type="EMBL" id="JBHMEW010000065">
    <property type="protein sequence ID" value="MFB9212979.1"/>
    <property type="molecule type" value="Genomic_DNA"/>
</dbReference>
<accession>A0ABV5J831</accession>